<evidence type="ECO:0000259" key="7">
    <source>
        <dbReference type="PROSITE" id="PS50109"/>
    </source>
</evidence>
<dbReference type="PRINTS" id="PR00344">
    <property type="entry name" value="BCTRLSENSOR"/>
</dbReference>
<dbReference type="CDD" id="cd17546">
    <property type="entry name" value="REC_hyHK_CKI1_RcsC-like"/>
    <property type="match status" value="1"/>
</dbReference>
<name>A0A4P9YHB1_ROZAC</name>
<dbReference type="SUPFAM" id="SSF47384">
    <property type="entry name" value="Homodimeric domain of signal transducing histidine kinase"/>
    <property type="match status" value="1"/>
</dbReference>
<dbReference type="GO" id="GO:0000155">
    <property type="term" value="F:phosphorelay sensor kinase activity"/>
    <property type="evidence" value="ECO:0007669"/>
    <property type="project" value="InterPro"/>
</dbReference>
<dbReference type="InterPro" id="IPR003661">
    <property type="entry name" value="HisK_dim/P_dom"/>
</dbReference>
<dbReference type="EMBL" id="ML005374">
    <property type="protein sequence ID" value="RKP18764.1"/>
    <property type="molecule type" value="Genomic_DNA"/>
</dbReference>
<dbReference type="InterPro" id="IPR036097">
    <property type="entry name" value="HisK_dim/P_sf"/>
</dbReference>
<gene>
    <name evidence="10" type="ORF">ROZALSC1DRAFT_29583</name>
</gene>
<accession>A0A4P9YHB1</accession>
<dbReference type="InterPro" id="IPR004358">
    <property type="entry name" value="Sig_transdc_His_kin-like_C"/>
</dbReference>
<dbReference type="SMART" id="SM00448">
    <property type="entry name" value="REC"/>
    <property type="match status" value="1"/>
</dbReference>
<evidence type="ECO:0000259" key="8">
    <source>
        <dbReference type="PROSITE" id="PS50110"/>
    </source>
</evidence>
<dbReference type="InterPro" id="IPR011006">
    <property type="entry name" value="CheY-like_superfamily"/>
</dbReference>
<dbReference type="InterPro" id="IPR001789">
    <property type="entry name" value="Sig_transdc_resp-reg_receiver"/>
</dbReference>
<dbReference type="SMART" id="SM00388">
    <property type="entry name" value="HisKA"/>
    <property type="match status" value="1"/>
</dbReference>
<keyword evidence="5" id="KW-0418">Kinase</keyword>
<feature type="domain" description="Histidine kinase" evidence="7">
    <location>
        <begin position="87"/>
        <end position="356"/>
    </location>
</feature>
<feature type="domain" description="PAC" evidence="9">
    <location>
        <begin position="24"/>
        <end position="76"/>
    </location>
</feature>
<dbReference type="PROSITE" id="PS50110">
    <property type="entry name" value="RESPONSE_REGULATORY"/>
    <property type="match status" value="1"/>
</dbReference>
<evidence type="ECO:0000256" key="2">
    <source>
        <dbReference type="ARBA" id="ARBA00012438"/>
    </source>
</evidence>
<organism evidence="10 11">
    <name type="scientific">Rozella allomycis (strain CSF55)</name>
    <dbReference type="NCBI Taxonomy" id="988480"/>
    <lineage>
        <taxon>Eukaryota</taxon>
        <taxon>Fungi</taxon>
        <taxon>Fungi incertae sedis</taxon>
        <taxon>Cryptomycota</taxon>
        <taxon>Cryptomycota incertae sedis</taxon>
        <taxon>Rozella</taxon>
    </lineage>
</organism>
<dbReference type="PANTHER" id="PTHR43047">
    <property type="entry name" value="TWO-COMPONENT HISTIDINE PROTEIN KINASE"/>
    <property type="match status" value="1"/>
</dbReference>
<evidence type="ECO:0000256" key="3">
    <source>
        <dbReference type="ARBA" id="ARBA00022553"/>
    </source>
</evidence>
<evidence type="ECO:0000256" key="4">
    <source>
        <dbReference type="ARBA" id="ARBA00022679"/>
    </source>
</evidence>
<dbReference type="PROSITE" id="PS50109">
    <property type="entry name" value="HIS_KIN"/>
    <property type="match status" value="1"/>
</dbReference>
<protein>
    <recommendedName>
        <fullName evidence="2">histidine kinase</fullName>
        <ecNumber evidence="2">2.7.13.3</ecNumber>
    </recommendedName>
</protein>
<dbReference type="Gene3D" id="1.10.287.130">
    <property type="match status" value="1"/>
</dbReference>
<dbReference type="Proteomes" id="UP000281549">
    <property type="component" value="Unassembled WGS sequence"/>
</dbReference>
<dbReference type="EC" id="2.7.13.3" evidence="2"/>
<dbReference type="Gene3D" id="3.30.450.20">
    <property type="entry name" value="PAS domain"/>
    <property type="match status" value="1"/>
</dbReference>
<comment type="catalytic activity">
    <reaction evidence="1">
        <text>ATP + protein L-histidine = ADP + protein N-phospho-L-histidine.</text>
        <dbReference type="EC" id="2.7.13.3"/>
    </reaction>
</comment>
<feature type="modified residue" description="4-aspartylphosphate" evidence="6">
    <location>
        <position position="531"/>
    </location>
</feature>
<dbReference type="Pfam" id="PF00512">
    <property type="entry name" value="HisKA"/>
    <property type="match status" value="1"/>
</dbReference>
<evidence type="ECO:0000256" key="1">
    <source>
        <dbReference type="ARBA" id="ARBA00000085"/>
    </source>
</evidence>
<dbReference type="SUPFAM" id="SSF52172">
    <property type="entry name" value="CheY-like"/>
    <property type="match status" value="1"/>
</dbReference>
<dbReference type="GO" id="GO:0005886">
    <property type="term" value="C:plasma membrane"/>
    <property type="evidence" value="ECO:0007669"/>
    <property type="project" value="TreeGrafter"/>
</dbReference>
<proteinExistence type="predicted"/>
<feature type="domain" description="Response regulatory" evidence="8">
    <location>
        <begin position="477"/>
        <end position="600"/>
    </location>
</feature>
<evidence type="ECO:0000259" key="9">
    <source>
        <dbReference type="PROSITE" id="PS50113"/>
    </source>
</evidence>
<evidence type="ECO:0000256" key="6">
    <source>
        <dbReference type="PROSITE-ProRule" id="PRU00169"/>
    </source>
</evidence>
<dbReference type="Gene3D" id="3.30.565.10">
    <property type="entry name" value="Histidine kinase-like ATPase, C-terminal domain"/>
    <property type="match status" value="1"/>
</dbReference>
<dbReference type="InterPro" id="IPR036890">
    <property type="entry name" value="HATPase_C_sf"/>
</dbReference>
<evidence type="ECO:0000313" key="10">
    <source>
        <dbReference type="EMBL" id="RKP18764.1"/>
    </source>
</evidence>
<sequence length="603" mass="68285">MISSLLQKENVNIDLILKVLKPASPIQNTCTYGSCTLSWFNVDATAVLDNENKLMYYVVLLHDISRQKQVEDEQRKANRLKTEFITTISHELRTPLNCIMGSCSHLLHLINSNPGKTLDQIFQFNDFCETISVTMSSSQFLLTLVNNVIDIQKIEAGKMEAQNITFDLPGIIVKAVRACKPIASQKKIRILTFFKKLYCSTSKVDCNDSSIVCIKKFNIENDFENITVSLQALKGSEMDSTDLLPKYCIGDPEKLFQVVMNILSNSVKYSPSNSLIKVHISSFLYKSKTILTFSIHDQGQGISPEDYKKLFQRFSRLKLRKRSDKPASGSGLGLNICKRLLMIMNGDIWVRGNEDGIEGEYKELAQLILKSEEDSVHEKWIKQYCKGYPEKFEGACFTFVVPVECAKDNDTTCIKSKDEVDNSAILTRTLENLVFGHLRENQSIENINKSNVELDRNVCDSAFSLSASIVSLWNQLNLLVVEDNIINQKVLIKMINEILKNCIPFSIDVAENGLVALEKVDQKFYQVVFMDIQMPVMDGVEASLKICEKYPDCSKRPIIAAVTANAMKTDANQNIQRYFDYYLNKPLTITKIKSIFSKLGLPF</sequence>
<dbReference type="SMART" id="SM00387">
    <property type="entry name" value="HATPase_c"/>
    <property type="match status" value="1"/>
</dbReference>
<reference evidence="11" key="1">
    <citation type="journal article" date="2018" name="Nat. Microbiol.">
        <title>Leveraging single-cell genomics to expand the fungal tree of life.</title>
        <authorList>
            <person name="Ahrendt S.R."/>
            <person name="Quandt C.A."/>
            <person name="Ciobanu D."/>
            <person name="Clum A."/>
            <person name="Salamov A."/>
            <person name="Andreopoulos B."/>
            <person name="Cheng J.F."/>
            <person name="Woyke T."/>
            <person name="Pelin A."/>
            <person name="Henrissat B."/>
            <person name="Reynolds N.K."/>
            <person name="Benny G.L."/>
            <person name="Smith M.E."/>
            <person name="James T.Y."/>
            <person name="Grigoriev I.V."/>
        </authorList>
    </citation>
    <scope>NUCLEOTIDE SEQUENCE [LARGE SCALE GENOMIC DNA]</scope>
    <source>
        <strain evidence="11">CSF55</strain>
    </source>
</reference>
<dbReference type="InterPro" id="IPR000700">
    <property type="entry name" value="PAS-assoc_C"/>
</dbReference>
<dbReference type="SUPFAM" id="SSF55874">
    <property type="entry name" value="ATPase domain of HSP90 chaperone/DNA topoisomerase II/histidine kinase"/>
    <property type="match status" value="1"/>
</dbReference>
<dbReference type="Pfam" id="PF00072">
    <property type="entry name" value="Response_reg"/>
    <property type="match status" value="1"/>
</dbReference>
<evidence type="ECO:0000256" key="5">
    <source>
        <dbReference type="ARBA" id="ARBA00022777"/>
    </source>
</evidence>
<dbReference type="Pfam" id="PF02518">
    <property type="entry name" value="HATPase_c"/>
    <property type="match status" value="1"/>
</dbReference>
<dbReference type="AlphaFoldDB" id="A0A4P9YHB1"/>
<dbReference type="PANTHER" id="PTHR43047:SF72">
    <property type="entry name" value="OSMOSENSING HISTIDINE PROTEIN KINASE SLN1"/>
    <property type="match status" value="1"/>
</dbReference>
<dbReference type="PROSITE" id="PS50113">
    <property type="entry name" value="PAC"/>
    <property type="match status" value="1"/>
</dbReference>
<dbReference type="Gene3D" id="3.40.50.2300">
    <property type="match status" value="1"/>
</dbReference>
<dbReference type="GO" id="GO:0009927">
    <property type="term" value="F:histidine phosphotransfer kinase activity"/>
    <property type="evidence" value="ECO:0007669"/>
    <property type="project" value="TreeGrafter"/>
</dbReference>
<dbReference type="InterPro" id="IPR003594">
    <property type="entry name" value="HATPase_dom"/>
</dbReference>
<keyword evidence="4" id="KW-0808">Transferase</keyword>
<dbReference type="CDD" id="cd00082">
    <property type="entry name" value="HisKA"/>
    <property type="match status" value="1"/>
</dbReference>
<evidence type="ECO:0000313" key="11">
    <source>
        <dbReference type="Proteomes" id="UP000281549"/>
    </source>
</evidence>
<keyword evidence="3 6" id="KW-0597">Phosphoprotein</keyword>
<dbReference type="InterPro" id="IPR005467">
    <property type="entry name" value="His_kinase_dom"/>
</dbReference>